<feature type="region of interest" description="Disordered" evidence="1">
    <location>
        <begin position="167"/>
        <end position="206"/>
    </location>
</feature>
<accession>A0A8H8DDB3</accession>
<dbReference type="EMBL" id="JAEFCI010013525">
    <property type="protein sequence ID" value="KAG5455349.1"/>
    <property type="molecule type" value="Genomic_DNA"/>
</dbReference>
<comment type="caution">
    <text evidence="2">The sequence shown here is derived from an EMBL/GenBank/DDBJ whole genome shotgun (WGS) entry which is preliminary data.</text>
</comment>
<name>A0A8H8DDB3_9FUNG</name>
<reference evidence="2 3" key="1">
    <citation type="journal article" name="Sci. Rep.">
        <title>Genome-scale phylogenetic analyses confirm Olpidium as the closest living zoosporic fungus to the non-flagellated, terrestrial fungi.</title>
        <authorList>
            <person name="Chang Y."/>
            <person name="Rochon D."/>
            <person name="Sekimoto S."/>
            <person name="Wang Y."/>
            <person name="Chovatia M."/>
            <person name="Sandor L."/>
            <person name="Salamov A."/>
            <person name="Grigoriev I.V."/>
            <person name="Stajich J.E."/>
            <person name="Spatafora J.W."/>
        </authorList>
    </citation>
    <scope>NUCLEOTIDE SEQUENCE [LARGE SCALE GENOMIC DNA]</scope>
    <source>
        <strain evidence="2">S191</strain>
    </source>
</reference>
<keyword evidence="3" id="KW-1185">Reference proteome</keyword>
<feature type="region of interest" description="Disordered" evidence="1">
    <location>
        <begin position="107"/>
        <end position="131"/>
    </location>
</feature>
<evidence type="ECO:0000313" key="3">
    <source>
        <dbReference type="Proteomes" id="UP000673691"/>
    </source>
</evidence>
<dbReference type="AlphaFoldDB" id="A0A8H8DDB3"/>
<dbReference type="Proteomes" id="UP000673691">
    <property type="component" value="Unassembled WGS sequence"/>
</dbReference>
<gene>
    <name evidence="2" type="ORF">BJ554DRAFT_5266</name>
</gene>
<evidence type="ECO:0000256" key="1">
    <source>
        <dbReference type="SAM" id="MobiDB-lite"/>
    </source>
</evidence>
<organism evidence="2 3">
    <name type="scientific">Olpidium bornovanus</name>
    <dbReference type="NCBI Taxonomy" id="278681"/>
    <lineage>
        <taxon>Eukaryota</taxon>
        <taxon>Fungi</taxon>
        <taxon>Fungi incertae sedis</taxon>
        <taxon>Olpidiomycota</taxon>
        <taxon>Olpidiomycotina</taxon>
        <taxon>Olpidiomycetes</taxon>
        <taxon>Olpidiales</taxon>
        <taxon>Olpidiaceae</taxon>
        <taxon>Olpidium</taxon>
    </lineage>
</organism>
<protein>
    <submittedName>
        <fullName evidence="2">Uncharacterized protein</fullName>
    </submittedName>
</protein>
<sequence>VDAQDYFFTVVFTVAPKLTRFRTPRLVAKTGGFDHRSTSTGARKAAAAAAMGNDAVPPISDRLRCQANRFRLQEPAPQGLPLCQRRLRQGPQLFRLVPRVLEQTPHAVPGLERPGARRPHPGAVHDPAPVLARRSTLQMQNGSQEDRRAHSCRLLLVCVIWKTRDGGSERVGPASKPGQSESPGSDEGMPRSASSGTRMRKKKTEPAYLASTSLLVSSAERSVPYNSARSATKWYIPTRPV</sequence>
<evidence type="ECO:0000313" key="2">
    <source>
        <dbReference type="EMBL" id="KAG5455349.1"/>
    </source>
</evidence>
<proteinExistence type="predicted"/>
<feature type="non-terminal residue" evidence="2">
    <location>
        <position position="1"/>
    </location>
</feature>